<feature type="transmembrane region" description="Helical" evidence="7">
    <location>
        <begin position="12"/>
        <end position="32"/>
    </location>
</feature>
<evidence type="ECO:0000256" key="4">
    <source>
        <dbReference type="ARBA" id="ARBA00022989"/>
    </source>
</evidence>
<dbReference type="InterPro" id="IPR031553">
    <property type="entry name" value="tRNA-synt_2_TM"/>
</dbReference>
<dbReference type="PATRIC" id="fig|1003195.11.peg.3086"/>
<feature type="transmembrane region" description="Helical" evidence="7">
    <location>
        <begin position="378"/>
        <end position="400"/>
    </location>
</feature>
<dbReference type="PANTHER" id="PTHR34697:SF2">
    <property type="entry name" value="PHOSPHATIDYLGLYCEROL LYSYLTRANSFERASE"/>
    <property type="match status" value="1"/>
</dbReference>
<feature type="transmembrane region" description="Helical" evidence="7">
    <location>
        <begin position="170"/>
        <end position="190"/>
    </location>
</feature>
<feature type="transmembrane region" description="Helical" evidence="7">
    <location>
        <begin position="318"/>
        <end position="340"/>
    </location>
</feature>
<dbReference type="InterPro" id="IPR051211">
    <property type="entry name" value="PG_lysyltransferase"/>
</dbReference>
<keyword evidence="4 7" id="KW-1133">Transmembrane helix</keyword>
<feature type="transmembrane region" description="Helical" evidence="7">
    <location>
        <begin position="83"/>
        <end position="105"/>
    </location>
</feature>
<dbReference type="PANTHER" id="PTHR34697">
    <property type="entry name" value="PHOSPHATIDYLGLYCEROL LYSYLTRANSFERASE"/>
    <property type="match status" value="1"/>
</dbReference>
<dbReference type="Proteomes" id="UP000007842">
    <property type="component" value="Chromosome"/>
</dbReference>
<feature type="region of interest" description="Disordered" evidence="6">
    <location>
        <begin position="844"/>
        <end position="863"/>
    </location>
</feature>
<proteinExistence type="predicted"/>
<evidence type="ECO:0000256" key="2">
    <source>
        <dbReference type="ARBA" id="ARBA00022475"/>
    </source>
</evidence>
<feature type="transmembrane region" description="Helical" evidence="7">
    <location>
        <begin position="347"/>
        <end position="366"/>
    </location>
</feature>
<dbReference type="Pfam" id="PF16995">
    <property type="entry name" value="tRNA-synt_2_TM"/>
    <property type="match status" value="1"/>
</dbReference>
<dbReference type="KEGG" id="scy:SCATT_15110"/>
<keyword evidence="11" id="KW-1185">Reference proteome</keyword>
<dbReference type="HOGENOM" id="CLU_008255_7_3_11"/>
<feature type="compositionally biased region" description="Pro residues" evidence="6">
    <location>
        <begin position="848"/>
        <end position="863"/>
    </location>
</feature>
<reference evidence="11" key="1">
    <citation type="submission" date="2011-12" db="EMBL/GenBank/DDBJ databases">
        <title>Complete genome sequence of Streptomyces cattleya strain DSM 46488.</title>
        <authorList>
            <person name="Ou H.-Y."/>
            <person name="Li P."/>
            <person name="Zhao C."/>
            <person name="O'Hagan D."/>
            <person name="Deng Z."/>
        </authorList>
    </citation>
    <scope>NUCLEOTIDE SEQUENCE [LARGE SCALE GENOMIC DNA]</scope>
    <source>
        <strain evidence="11">ATCC 35852 / DSM 46488 / JCM 4925 / NBRC 14057 / NRRL 8057</strain>
    </source>
</reference>
<gene>
    <name evidence="10" type="ordered locus">SCATT_15110</name>
</gene>
<dbReference type="Pfam" id="PF09924">
    <property type="entry name" value="LPG_synthase_C"/>
    <property type="match status" value="1"/>
</dbReference>
<dbReference type="KEGG" id="sct:SCAT_1510"/>
<keyword evidence="2" id="KW-1003">Cell membrane</keyword>
<evidence type="ECO:0000259" key="9">
    <source>
        <dbReference type="Pfam" id="PF16995"/>
    </source>
</evidence>
<protein>
    <submittedName>
        <fullName evidence="10">Integral membrane protein</fullName>
    </submittedName>
</protein>
<evidence type="ECO:0000256" key="7">
    <source>
        <dbReference type="SAM" id="Phobius"/>
    </source>
</evidence>
<feature type="transmembrane region" description="Helical" evidence="7">
    <location>
        <begin position="470"/>
        <end position="491"/>
    </location>
</feature>
<evidence type="ECO:0000256" key="6">
    <source>
        <dbReference type="SAM" id="MobiDB-lite"/>
    </source>
</evidence>
<keyword evidence="5 7" id="KW-0472">Membrane</keyword>
<feature type="transmembrane region" description="Helical" evidence="7">
    <location>
        <begin position="412"/>
        <end position="432"/>
    </location>
</feature>
<feature type="domain" description="Phosphatidylglycerol lysyltransferase C-terminal" evidence="8">
    <location>
        <begin position="513"/>
        <end position="823"/>
    </location>
</feature>
<feature type="transmembrane region" description="Helical" evidence="7">
    <location>
        <begin position="52"/>
        <end position="71"/>
    </location>
</feature>
<dbReference type="EMBL" id="CP003219">
    <property type="protein sequence ID" value="AEW93882.1"/>
    <property type="molecule type" value="Genomic_DNA"/>
</dbReference>
<keyword evidence="3 7" id="KW-0812">Transmembrane</keyword>
<feature type="transmembrane region" description="Helical" evidence="7">
    <location>
        <begin position="117"/>
        <end position="138"/>
    </location>
</feature>
<sequence length="863" mass="93162">MVELRITLGQRQALFLLLLGLIGSFVFIRFSVRMIRRGVRWWPGNIKPGGLHIHHVVFGQVMMLVGGIGSFALRGEAHTARNVLAVIFGIGCGLVLDEFALVLHLEDVYWSEEGRKSVDAVILAVAVVGLLALGVAPLGGIHGRVTGAQLVVAAILLVFVVVSLLKGKVWTGLIGVMLPPLAMVGAVRLARPNSPWARWRYYSRPRRLARAERREERVHQRILAAKRRVYNALAGAPHIETPRAAEAIRALRPGPPRPPVRPVRPAGPSRRERLLRPVSEGCATAVVQYLRLAATVDVVTGLIAPFRARVHRANSGDFFTPFLVTAGFTAALFAFLLAVMLRRRKRAAWLVALVLSAGNALLYWLALAVLPQVRAHAFNWGSAAVTTAVPLALLAAEPACRVRGERGNIARGVAYFVLGGVVAAGIGTVLVHQTDTMPPVSWEACLRYALLRILTLSTLFDLPEITVPGWTGLLINLLSVAFFLQVLRAFFRSPRGRARLRPEDDQRLRHLLADGATDSLGYFALRGDMAASWTPSRTAAVLYRVVNGVALASGDPVGDPAAWPEAIAGWLRTAREHGWVPAVAAAGEAAAGAYERAGLKVLAFGAEAVADTAAFSLADPRHQGLRAAHRLIRDAGYTIVVRRHRDIPGPELDRLAHLADAWRHGGESDRGFTMTLGRLGDPADGDCVMVECRDPRGRTCALLSLVPWGTDGLTVDVLRRDRESAEGLTDFMITELLLAADVSSAPAGADAVADAVAGVRHVSFNVTMFPATPQDGGGTLGTGLVLRLYQGIVRLLWRRNRAEPAHRASALFRSRSRPRFLLYERATELPRIAIADAVSAGLTTAPRLSPPRPAPPPLPPVDG</sequence>
<dbReference type="AlphaFoldDB" id="F8K4C4"/>
<dbReference type="STRING" id="1003195.SCATT_15110"/>
<dbReference type="eggNOG" id="COG2898">
    <property type="taxonomic scope" value="Bacteria"/>
</dbReference>
<evidence type="ECO:0000313" key="11">
    <source>
        <dbReference type="Proteomes" id="UP000007842"/>
    </source>
</evidence>
<feature type="transmembrane region" description="Helical" evidence="7">
    <location>
        <begin position="145"/>
        <end position="164"/>
    </location>
</feature>
<name>F8K4C4_STREN</name>
<dbReference type="GO" id="GO:0016755">
    <property type="term" value="F:aminoacyltransferase activity"/>
    <property type="evidence" value="ECO:0007669"/>
    <property type="project" value="TreeGrafter"/>
</dbReference>
<evidence type="ECO:0000313" key="10">
    <source>
        <dbReference type="EMBL" id="AEW93882.1"/>
    </source>
</evidence>
<dbReference type="GO" id="GO:0005886">
    <property type="term" value="C:plasma membrane"/>
    <property type="evidence" value="ECO:0007669"/>
    <property type="project" value="UniProtKB-SubCell"/>
</dbReference>
<dbReference type="OrthoDB" id="8535577at2"/>
<dbReference type="InterPro" id="IPR024320">
    <property type="entry name" value="LPG_synthase_C"/>
</dbReference>
<feature type="domain" description="Lysyl-tRNA synthetase N-terminal transmembrane region" evidence="9">
    <location>
        <begin position="290"/>
        <end position="461"/>
    </location>
</feature>
<accession>G8X1Z6</accession>
<evidence type="ECO:0000259" key="8">
    <source>
        <dbReference type="Pfam" id="PF09924"/>
    </source>
</evidence>
<accession>F8K4C4</accession>
<dbReference type="GO" id="GO:0055091">
    <property type="term" value="P:phospholipid homeostasis"/>
    <property type="evidence" value="ECO:0007669"/>
    <property type="project" value="TreeGrafter"/>
</dbReference>
<evidence type="ECO:0000256" key="1">
    <source>
        <dbReference type="ARBA" id="ARBA00004651"/>
    </source>
</evidence>
<organism evidence="10 11">
    <name type="scientific">Streptantibioticus cattleyicolor (strain ATCC 35852 / DSM 46488 / JCM 4925 / NBRC 14057 / NRRL 8057)</name>
    <name type="common">Streptomyces cattleya</name>
    <dbReference type="NCBI Taxonomy" id="1003195"/>
    <lineage>
        <taxon>Bacteria</taxon>
        <taxon>Bacillati</taxon>
        <taxon>Actinomycetota</taxon>
        <taxon>Actinomycetes</taxon>
        <taxon>Kitasatosporales</taxon>
        <taxon>Streptomycetaceae</taxon>
        <taxon>Streptantibioticus</taxon>
    </lineage>
</organism>
<evidence type="ECO:0000256" key="5">
    <source>
        <dbReference type="ARBA" id="ARBA00023136"/>
    </source>
</evidence>
<feature type="transmembrane region" description="Helical" evidence="7">
    <location>
        <begin position="281"/>
        <end position="306"/>
    </location>
</feature>
<comment type="subcellular location">
    <subcellularLocation>
        <location evidence="1">Cell membrane</location>
        <topology evidence="1">Multi-pass membrane protein</topology>
    </subcellularLocation>
</comment>
<evidence type="ECO:0000256" key="3">
    <source>
        <dbReference type="ARBA" id="ARBA00022692"/>
    </source>
</evidence>